<dbReference type="InterPro" id="IPR021854">
    <property type="entry name" value="WASH1_WAHD"/>
</dbReference>
<feature type="compositionally biased region" description="Polar residues" evidence="3">
    <location>
        <begin position="11"/>
        <end position="23"/>
    </location>
</feature>
<organism evidence="5 6">
    <name type="scientific">Megaselia scalaris</name>
    <name type="common">Humpbacked fly</name>
    <name type="synonym">Phora scalaris</name>
    <dbReference type="NCBI Taxonomy" id="36166"/>
    <lineage>
        <taxon>Eukaryota</taxon>
        <taxon>Metazoa</taxon>
        <taxon>Ecdysozoa</taxon>
        <taxon>Arthropoda</taxon>
        <taxon>Hexapoda</taxon>
        <taxon>Insecta</taxon>
        <taxon>Pterygota</taxon>
        <taxon>Neoptera</taxon>
        <taxon>Endopterygota</taxon>
        <taxon>Diptera</taxon>
        <taxon>Brachycera</taxon>
        <taxon>Muscomorpha</taxon>
        <taxon>Platypezoidea</taxon>
        <taxon>Phoridae</taxon>
        <taxon>Megaseliini</taxon>
        <taxon>Megaselia</taxon>
    </lineage>
</organism>
<dbReference type="Pfam" id="PF11945">
    <property type="entry name" value="WASH_WAHD"/>
    <property type="match status" value="1"/>
</dbReference>
<dbReference type="AlphaFoldDB" id="T1GZK8"/>
<feature type="region of interest" description="Disordered" evidence="3">
    <location>
        <begin position="1"/>
        <end position="39"/>
    </location>
</feature>
<evidence type="ECO:0000259" key="4">
    <source>
        <dbReference type="PROSITE" id="PS51082"/>
    </source>
</evidence>
<evidence type="ECO:0000256" key="1">
    <source>
        <dbReference type="ARBA" id="ARBA00005602"/>
    </source>
</evidence>
<dbReference type="PANTHER" id="PTHR23331:SF1">
    <property type="entry name" value="WASH COMPLEX SUBUNIT 1"/>
    <property type="match status" value="1"/>
</dbReference>
<dbReference type="PANTHER" id="PTHR23331">
    <property type="entry name" value="CXYORF1"/>
    <property type="match status" value="1"/>
</dbReference>
<dbReference type="GO" id="GO:0071203">
    <property type="term" value="C:WASH complex"/>
    <property type="evidence" value="ECO:0007669"/>
    <property type="project" value="InterPro"/>
</dbReference>
<dbReference type="EMBL" id="CAQQ02146465">
    <property type="status" value="NOT_ANNOTATED_CDS"/>
    <property type="molecule type" value="Genomic_DNA"/>
</dbReference>
<evidence type="ECO:0000313" key="5">
    <source>
        <dbReference type="EnsemblMetazoa" id="MESCA009311-PA"/>
    </source>
</evidence>
<feature type="region of interest" description="Disordered" evidence="3">
    <location>
        <begin position="181"/>
        <end position="249"/>
    </location>
</feature>
<dbReference type="OMA" id="FTHMSES"/>
<dbReference type="GO" id="GO:0005829">
    <property type="term" value="C:cytosol"/>
    <property type="evidence" value="ECO:0007669"/>
    <property type="project" value="GOC"/>
</dbReference>
<evidence type="ECO:0000256" key="2">
    <source>
        <dbReference type="ARBA" id="ARBA00023203"/>
    </source>
</evidence>
<reference evidence="6" key="1">
    <citation type="submission" date="2013-02" db="EMBL/GenBank/DDBJ databases">
        <authorList>
            <person name="Hughes D."/>
        </authorList>
    </citation>
    <scope>NUCLEOTIDE SEQUENCE</scope>
    <source>
        <strain>Durham</strain>
        <strain evidence="6">NC isolate 2 -- Noor lab</strain>
    </source>
</reference>
<feature type="compositionally biased region" description="Basic and acidic residues" evidence="3">
    <location>
        <begin position="229"/>
        <end position="240"/>
    </location>
</feature>
<dbReference type="GO" id="GO:0042147">
    <property type="term" value="P:retrograde transport, endosome to Golgi"/>
    <property type="evidence" value="ECO:0007669"/>
    <property type="project" value="TreeGrafter"/>
</dbReference>
<dbReference type="InterPro" id="IPR003124">
    <property type="entry name" value="WH2_dom"/>
</dbReference>
<dbReference type="Proteomes" id="UP000015102">
    <property type="component" value="Unassembled WGS sequence"/>
</dbReference>
<evidence type="ECO:0000313" key="6">
    <source>
        <dbReference type="Proteomes" id="UP000015102"/>
    </source>
</evidence>
<evidence type="ECO:0000256" key="3">
    <source>
        <dbReference type="SAM" id="MobiDB-lite"/>
    </source>
</evidence>
<reference evidence="5" key="2">
    <citation type="submission" date="2015-06" db="UniProtKB">
        <authorList>
            <consortium name="EnsemblMetazoa"/>
        </authorList>
    </citation>
    <scope>IDENTIFICATION</scope>
</reference>
<protein>
    <recommendedName>
        <fullName evidence="4">WH2 domain-containing protein</fullName>
    </recommendedName>
</protein>
<dbReference type="GO" id="GO:0032456">
    <property type="term" value="P:endocytic recycling"/>
    <property type="evidence" value="ECO:0007669"/>
    <property type="project" value="TreeGrafter"/>
</dbReference>
<dbReference type="GO" id="GO:0055037">
    <property type="term" value="C:recycling endosome"/>
    <property type="evidence" value="ECO:0007669"/>
    <property type="project" value="TreeGrafter"/>
</dbReference>
<dbReference type="PROSITE" id="PS51082">
    <property type="entry name" value="WH2"/>
    <property type="match status" value="1"/>
</dbReference>
<dbReference type="GO" id="GO:0034314">
    <property type="term" value="P:Arp2/3 complex-mediated actin nucleation"/>
    <property type="evidence" value="ECO:0007669"/>
    <property type="project" value="InterPro"/>
</dbReference>
<dbReference type="GO" id="GO:0043014">
    <property type="term" value="F:alpha-tubulin binding"/>
    <property type="evidence" value="ECO:0007669"/>
    <property type="project" value="InterPro"/>
</dbReference>
<proteinExistence type="inferred from homology"/>
<dbReference type="EnsemblMetazoa" id="MESCA009311-RA">
    <property type="protein sequence ID" value="MESCA009311-PA"/>
    <property type="gene ID" value="MESCA009311"/>
</dbReference>
<dbReference type="GO" id="GO:0006887">
    <property type="term" value="P:exocytosis"/>
    <property type="evidence" value="ECO:0007669"/>
    <property type="project" value="TreeGrafter"/>
</dbReference>
<sequence>METLASRKNPKANNGGTVESPNQKLEAAPNSITNRQYSCDKSQRQYTGIFYSPGVAEAPKLELPLDLPDLPGVAGDVQFGFMENLSVMNQADDEINFPPVSIVQTQTSVPEVSLIPPPPPPPVATSNYSLIPPPPPPPTPAVLSEQQISQKSTVVSAERPAHPKTDIPDARSNLMAAIRNAGGRPKLRAAADLERKETPKKPKENKGMDLMTDLHNKLMMRRKGISGAQKEEPQSVKDRLSSMIPAPTK</sequence>
<dbReference type="STRING" id="36166.T1GZK8"/>
<dbReference type="InterPro" id="IPR028290">
    <property type="entry name" value="WASH1"/>
</dbReference>
<name>T1GZK8_MEGSC</name>
<keyword evidence="2" id="KW-0009">Actin-binding</keyword>
<keyword evidence="6" id="KW-1185">Reference proteome</keyword>
<comment type="similarity">
    <text evidence="1">Belongs to the WASH1 family.</text>
</comment>
<dbReference type="GO" id="GO:0005769">
    <property type="term" value="C:early endosome"/>
    <property type="evidence" value="ECO:0007669"/>
    <property type="project" value="InterPro"/>
</dbReference>
<accession>T1GZK8</accession>
<dbReference type="GO" id="GO:0003779">
    <property type="term" value="F:actin binding"/>
    <property type="evidence" value="ECO:0007669"/>
    <property type="project" value="UniProtKB-KW"/>
</dbReference>
<dbReference type="HOGENOM" id="CLU_029156_0_0_1"/>
<feature type="compositionally biased region" description="Polar residues" evidence="3">
    <location>
        <begin position="30"/>
        <end position="39"/>
    </location>
</feature>
<dbReference type="GO" id="GO:0043015">
    <property type="term" value="F:gamma-tubulin binding"/>
    <property type="evidence" value="ECO:0007669"/>
    <property type="project" value="TreeGrafter"/>
</dbReference>
<feature type="domain" description="WH2" evidence="4">
    <location>
        <begin position="170"/>
        <end position="190"/>
    </location>
</feature>
<feature type="compositionally biased region" description="Basic and acidic residues" evidence="3">
    <location>
        <begin position="189"/>
        <end position="216"/>
    </location>
</feature>